<reference evidence="3 4" key="1">
    <citation type="journal article" date="2015" name="Nat. Commun.">
        <title>Lucilia cuprina genome unlocks parasitic fly biology to underpin future interventions.</title>
        <authorList>
            <person name="Anstead C.A."/>
            <person name="Korhonen P.K."/>
            <person name="Young N.D."/>
            <person name="Hall R.S."/>
            <person name="Jex A.R."/>
            <person name="Murali S.C."/>
            <person name="Hughes D.S."/>
            <person name="Lee S.F."/>
            <person name="Perry T."/>
            <person name="Stroehlein A.J."/>
            <person name="Ansell B.R."/>
            <person name="Breugelmans B."/>
            <person name="Hofmann A."/>
            <person name="Qu J."/>
            <person name="Dugan S."/>
            <person name="Lee S.L."/>
            <person name="Chao H."/>
            <person name="Dinh H."/>
            <person name="Han Y."/>
            <person name="Doddapaneni H.V."/>
            <person name="Worley K.C."/>
            <person name="Muzny D.M."/>
            <person name="Ioannidis P."/>
            <person name="Waterhouse R.M."/>
            <person name="Zdobnov E.M."/>
            <person name="James P.J."/>
            <person name="Bagnall N.H."/>
            <person name="Kotze A.C."/>
            <person name="Gibbs R.A."/>
            <person name="Richards S."/>
            <person name="Batterham P."/>
            <person name="Gasser R.B."/>
        </authorList>
    </citation>
    <scope>NUCLEOTIDE SEQUENCE [LARGE SCALE GENOMIC DNA]</scope>
    <source>
        <strain evidence="3 4">LS</strain>
        <tissue evidence="3">Full body</tissue>
    </source>
</reference>
<dbReference type="GO" id="GO:0010457">
    <property type="term" value="P:centriole-centriole cohesion"/>
    <property type="evidence" value="ECO:0007669"/>
    <property type="project" value="TreeGrafter"/>
</dbReference>
<dbReference type="GO" id="GO:0032053">
    <property type="term" value="P:ciliary basal body organization"/>
    <property type="evidence" value="ECO:0007669"/>
    <property type="project" value="TreeGrafter"/>
</dbReference>
<dbReference type="GO" id="GO:0005813">
    <property type="term" value="C:centrosome"/>
    <property type="evidence" value="ECO:0007669"/>
    <property type="project" value="InterPro"/>
</dbReference>
<dbReference type="GO" id="GO:0005814">
    <property type="term" value="C:centriole"/>
    <property type="evidence" value="ECO:0007669"/>
    <property type="project" value="TreeGrafter"/>
</dbReference>
<dbReference type="PANTHER" id="PTHR31691">
    <property type="entry name" value="ROTATIN"/>
    <property type="match status" value="1"/>
</dbReference>
<evidence type="ECO:0000259" key="2">
    <source>
        <dbReference type="Pfam" id="PF14726"/>
    </source>
</evidence>
<dbReference type="EMBL" id="JRES01000032">
    <property type="protein sequence ID" value="KNC34774.1"/>
    <property type="molecule type" value="Genomic_DNA"/>
</dbReference>
<feature type="region of interest" description="Disordered" evidence="1">
    <location>
        <begin position="1542"/>
        <end position="1562"/>
    </location>
</feature>
<feature type="domain" description="Rotatin N-terminal" evidence="2">
    <location>
        <begin position="21"/>
        <end position="103"/>
    </location>
</feature>
<dbReference type="PANTHER" id="PTHR31691:SF1">
    <property type="entry name" value="ROTATIN"/>
    <property type="match status" value="1"/>
</dbReference>
<organism evidence="3 4">
    <name type="scientific">Lucilia cuprina</name>
    <name type="common">Green bottle fly</name>
    <name type="synonym">Australian sheep blowfly</name>
    <dbReference type="NCBI Taxonomy" id="7375"/>
    <lineage>
        <taxon>Eukaryota</taxon>
        <taxon>Metazoa</taxon>
        <taxon>Ecdysozoa</taxon>
        <taxon>Arthropoda</taxon>
        <taxon>Hexapoda</taxon>
        <taxon>Insecta</taxon>
        <taxon>Pterygota</taxon>
        <taxon>Neoptera</taxon>
        <taxon>Endopterygota</taxon>
        <taxon>Diptera</taxon>
        <taxon>Brachycera</taxon>
        <taxon>Muscomorpha</taxon>
        <taxon>Oestroidea</taxon>
        <taxon>Calliphoridae</taxon>
        <taxon>Luciliinae</taxon>
        <taxon>Lucilia</taxon>
    </lineage>
</organism>
<dbReference type="InterPro" id="IPR029249">
    <property type="entry name" value="Rotatin_N"/>
</dbReference>
<dbReference type="InterPro" id="IPR030791">
    <property type="entry name" value="Rotatin"/>
</dbReference>
<dbReference type="OMA" id="MINCCSC"/>
<dbReference type="GO" id="GO:0007099">
    <property type="term" value="P:centriole replication"/>
    <property type="evidence" value="ECO:0007669"/>
    <property type="project" value="TreeGrafter"/>
</dbReference>
<evidence type="ECO:0000313" key="4">
    <source>
        <dbReference type="Proteomes" id="UP000037069"/>
    </source>
</evidence>
<accession>A0A0L0CTR0</accession>
<dbReference type="Proteomes" id="UP000037069">
    <property type="component" value="Unassembled WGS sequence"/>
</dbReference>
<dbReference type="GO" id="GO:0036064">
    <property type="term" value="C:ciliary basal body"/>
    <property type="evidence" value="ECO:0007669"/>
    <property type="project" value="InterPro"/>
</dbReference>
<gene>
    <name evidence="3" type="ORF">FF38_01966</name>
</gene>
<dbReference type="InterPro" id="IPR016024">
    <property type="entry name" value="ARM-type_fold"/>
</dbReference>
<proteinExistence type="predicted"/>
<dbReference type="OrthoDB" id="428850at2759"/>
<keyword evidence="4" id="KW-1185">Reference proteome</keyword>
<protein>
    <recommendedName>
        <fullName evidence="2">Rotatin N-terminal domain-containing protein</fullName>
    </recommendedName>
</protein>
<dbReference type="Pfam" id="PF14726">
    <property type="entry name" value="RTTN_N"/>
    <property type="match status" value="1"/>
</dbReference>
<evidence type="ECO:0000313" key="3">
    <source>
        <dbReference type="EMBL" id="KNC34774.1"/>
    </source>
</evidence>
<name>A0A0L0CTR0_LUCCU</name>
<evidence type="ECO:0000256" key="1">
    <source>
        <dbReference type="SAM" id="MobiDB-lite"/>
    </source>
</evidence>
<comment type="caution">
    <text evidence="3">The sequence shown here is derived from an EMBL/GenBank/DDBJ whole genome shotgun (WGS) entry which is preliminary data.</text>
</comment>
<dbReference type="SUPFAM" id="SSF48371">
    <property type="entry name" value="ARM repeat"/>
    <property type="match status" value="1"/>
</dbReference>
<sequence length="1984" mass="226612">MMSSIKINRDTLNKLNHDSLEIRLRTLEQLSSKLNRALAHNGTIEFKPGELCKQLIRWFGLFPIQQPLNVLNLLKSVLKSPAYGSIAIDKIGSERFIKELRKIQTLFDGHSEEFKTINEMKEFLKKRTLTKENTGINKHSVNLEDLIESADNMKINVKVESDNLNDYELAWSYPSPSDYTSMKFVSDILINKFATTLEIENAVQHLELTMIDYPAEYLLQAPHIFQNLLHIYDKRKCENQDISMDVVASALLQFLNIFEKRIKMRRKSTAYSEKNKMLKNSQTPCQLKYEIALAELLEASVFHLESQSSHGNVSPFVWEVIFMILNLIQKIDRIVEILFLCKVATIVANLSVKYAETDHCARLRLHQMLLMFMLQDVVRVTTVRNPLKGMEVIEPILRDYTMKCFYGTRHELTEALVLKDDKSMKEKYQILKLYERSFKTSIQMLINRSEMSGSDIIKEGQHVYQVLDMLQSKQLIDVLFGAVVQDIHFYRANDKLKEQAIDLLLKLLNLTFMPLKLHVYDKLSGAFKRHVGCLMTGERYVMECSNAELLKAHIIGVPLSTELLFQLVNDSFESSCDRIRNNCSQILELLLQSQTLFGSNWWNLLSIVVPLLPLLSCCTLSEKMMDLLLKLYDPDLRQLPYVSVLQGNLGFLFHSNAGRRSEALTRLIYSLNCLKDAEKYAPNLIEISDTLPNDICLQSTPREFRNIFSNRLPVRSDVMTSLNNLLELLDSPDVEPLIRKTTLMQINVLCCNWRITAELCSVGACYLILKALENALHQSSSLDYPDAAVPAISILNKIMLYDSSVRCELAETPNIYVLLLRALMLFHHDIQVRQDATMCLFQLLFSTQLICTENGIEGPLILGNIQIPVDIKLCSALSNKIHQEPEKLSTMFATALEETQYWRMVVASTCFKGLSNVNQKSLSFLSHLDIRHDLKLTSQDVRFIRATQPGVSLHRLIKAASNATDHRSLIQAFHLLKQQLMVPTIKDTFLVSDEFCQELNGILRRYLQMPPGNNNDLELYEHLLDITIISLKIPLLLVALEIFKILFKDPRHALVTLITQREEIPLRIYNKITILLRLLVIKHKNDFEKHFNGSECSTLYSNLLDLFIERCLQFFEIRDLQRVRCLLSLMVALSSCQLDMPDQLLFFYCRRFAQLSLALKSFTQTGAQWHRDCFLAILQLSNQMQRPTENFRLTAGFVKYLSGLCGHNDVEVRTLSWCILNVTAKTKAIQCLETENKSSDVSGPELLVNELSYLPGGFVACCLSTLLDGEEAICVRQMAGQLLAILIRSQGQVEEIEKLVERHNFIRFATESLTTSACILEKEFSINFDISTTNVATCELISCYSLVCIELSLRSPDFLKELCTKSLLFKLYEILKLPPPISKNLGYINMVGHICCLYTMCYSNNFVFLQRTVCRDAVWLKCYCEILFEIVVTSDQTYSVINMLQLFLVLCKDSIALEQLLVKLQNYSTDIVKLLHDALSVKKLNTRLQVVSLAVLSFLLIKSQPEIDNDLSNHILTLLESKSVSIKTIKCNGNFESENKENNEYLGKKKPDKDKHENVTKKEIHEQISIKGKTDHICNKATKSSITEHICILLIRLFTHLYPIKVCKFSAPPNANQQHVTETLSLLLKQSQIAQETAQNLKLQDKIVKILKNFLDEFATTSCTAYVKRYGENKKIAVIKNLQLLLKLLLTWYSSPAMMITDNALAVEYSKILIQIWPWLAHSNDLKLTVLQVCSFLSERSLVVCKQFSTLNNGQFPHSVLQLVAKMMTADTLKIKANSTGCSQLISAGLRVLMNCSSCIEGRTALNKIHALDIFDSLHPFNPKAPQLKLEIVLAWLQFWELFSRYDEGASSHHLNALCSVVNKSTPCCARRLISLRILRNMAFLSSNRSPLITSTDFIFTVNEIVSQPITNSVEEQFVVCVALWKLISGGVKFVAIIRGTKLTKHLRLLKENLTSTEDENDRNIEFSNDLLNVLNIIFKIFNN</sequence>